<dbReference type="AlphaFoldDB" id="A0A7N0VM35"/>
<feature type="region of interest" description="Disordered" evidence="1">
    <location>
        <begin position="1"/>
        <end position="36"/>
    </location>
</feature>
<evidence type="ECO:0000313" key="4">
    <source>
        <dbReference type="Proteomes" id="UP000594263"/>
    </source>
</evidence>
<evidence type="ECO:0000256" key="1">
    <source>
        <dbReference type="SAM" id="MobiDB-lite"/>
    </source>
</evidence>
<feature type="compositionally biased region" description="Polar residues" evidence="1">
    <location>
        <begin position="1"/>
        <end position="20"/>
    </location>
</feature>
<keyword evidence="4" id="KW-1185">Reference proteome</keyword>
<protein>
    <submittedName>
        <fullName evidence="3">Uncharacterized protein</fullName>
    </submittedName>
</protein>
<accession>A0A7N0VM35</accession>
<keyword evidence="2" id="KW-0812">Transmembrane</keyword>
<evidence type="ECO:0000313" key="3">
    <source>
        <dbReference type="EnsemblPlants" id="Kaladp1153s0005.1.v1.1"/>
    </source>
</evidence>
<proteinExistence type="predicted"/>
<dbReference type="Gramene" id="Kaladp1153s0005.1.v1.1">
    <property type="protein sequence ID" value="Kaladp1153s0005.1.v1.1"/>
    <property type="gene ID" value="Kaladp1153s0005.v1.1"/>
</dbReference>
<dbReference type="EnsemblPlants" id="Kaladp1153s0005.1.v1.1">
    <property type="protein sequence ID" value="Kaladp1153s0005.1.v1.1"/>
    <property type="gene ID" value="Kaladp1153s0005.v1.1"/>
</dbReference>
<feature type="transmembrane region" description="Helical" evidence="2">
    <location>
        <begin position="71"/>
        <end position="90"/>
    </location>
</feature>
<organism evidence="3 4">
    <name type="scientific">Kalanchoe fedtschenkoi</name>
    <name type="common">Lavender scallops</name>
    <name type="synonym">South American air plant</name>
    <dbReference type="NCBI Taxonomy" id="63787"/>
    <lineage>
        <taxon>Eukaryota</taxon>
        <taxon>Viridiplantae</taxon>
        <taxon>Streptophyta</taxon>
        <taxon>Embryophyta</taxon>
        <taxon>Tracheophyta</taxon>
        <taxon>Spermatophyta</taxon>
        <taxon>Magnoliopsida</taxon>
        <taxon>eudicotyledons</taxon>
        <taxon>Gunneridae</taxon>
        <taxon>Pentapetalae</taxon>
        <taxon>Saxifragales</taxon>
        <taxon>Crassulaceae</taxon>
        <taxon>Kalanchoe</taxon>
    </lineage>
</organism>
<reference evidence="3" key="1">
    <citation type="submission" date="2021-01" db="UniProtKB">
        <authorList>
            <consortium name="EnsemblPlants"/>
        </authorList>
    </citation>
    <scope>IDENTIFICATION</scope>
</reference>
<dbReference type="Proteomes" id="UP000594263">
    <property type="component" value="Unplaced"/>
</dbReference>
<keyword evidence="2" id="KW-1133">Transmembrane helix</keyword>
<name>A0A7N0VM35_KALFE</name>
<evidence type="ECO:0000256" key="2">
    <source>
        <dbReference type="SAM" id="Phobius"/>
    </source>
</evidence>
<keyword evidence="2" id="KW-0472">Membrane</keyword>
<sequence length="116" mass="12485">MPMTPSPTNNSLLTKPITANSKKDQKCMSDLPDSNQRPKDYLSHILQSSALPTELSCIELRKQSEALKGTFGMLSIALIVLGICTIAFILSSTADSGYGSRVHSSGLAAFVQHFLT</sequence>